<evidence type="ECO:0000313" key="2">
    <source>
        <dbReference type="EMBL" id="GFK92206.1"/>
    </source>
</evidence>
<gene>
    <name evidence="2" type="ORF">NNJEOMEG_00027</name>
</gene>
<accession>A0A6V8LR20</accession>
<keyword evidence="1" id="KW-0812">Transmembrane</keyword>
<evidence type="ECO:0000256" key="1">
    <source>
        <dbReference type="SAM" id="Phobius"/>
    </source>
</evidence>
<sequence length="143" mass="16333">MDFRELLLVSLASSAVLGYALLLAVGVGVVVLVHKRETLLRGAATRHERLCRRLREKSLERRKLLVHKAQRRNIKELASLVRAGLKSRRRELSPWARHEAESLAREAVDGLDFERLHALHSLIEGSAQDGLSRELERFLRQET</sequence>
<dbReference type="AlphaFoldDB" id="A0A6V8LR20"/>
<evidence type="ECO:0000313" key="3">
    <source>
        <dbReference type="Proteomes" id="UP000494245"/>
    </source>
</evidence>
<keyword evidence="1" id="KW-0472">Membrane</keyword>
<keyword evidence="1" id="KW-1133">Transmembrane helix</keyword>
<organism evidence="2 3">
    <name type="scientific">Fundidesulfovibrio magnetotacticus</name>
    <dbReference type="NCBI Taxonomy" id="2730080"/>
    <lineage>
        <taxon>Bacteria</taxon>
        <taxon>Pseudomonadati</taxon>
        <taxon>Thermodesulfobacteriota</taxon>
        <taxon>Desulfovibrionia</taxon>
        <taxon>Desulfovibrionales</taxon>
        <taxon>Desulfovibrionaceae</taxon>
        <taxon>Fundidesulfovibrio</taxon>
    </lineage>
</organism>
<proteinExistence type="predicted"/>
<feature type="transmembrane region" description="Helical" evidence="1">
    <location>
        <begin position="6"/>
        <end position="33"/>
    </location>
</feature>
<dbReference type="EMBL" id="BLTE01000001">
    <property type="protein sequence ID" value="GFK92206.1"/>
    <property type="molecule type" value="Genomic_DNA"/>
</dbReference>
<protein>
    <submittedName>
        <fullName evidence="2">Uncharacterized protein</fullName>
    </submittedName>
</protein>
<comment type="caution">
    <text evidence="2">The sequence shown here is derived from an EMBL/GenBank/DDBJ whole genome shotgun (WGS) entry which is preliminary data.</text>
</comment>
<reference evidence="2 3" key="1">
    <citation type="submission" date="2020-04" db="EMBL/GenBank/DDBJ databases">
        <authorList>
            <consortium name="Desulfovibrio sp. FSS-1 genome sequencing consortium"/>
            <person name="Shimoshige H."/>
            <person name="Kobayashi H."/>
            <person name="Maekawa T."/>
        </authorList>
    </citation>
    <scope>NUCLEOTIDE SEQUENCE [LARGE SCALE GENOMIC DNA]</scope>
    <source>
        <strain evidence="2 3">SIID29052-01</strain>
    </source>
</reference>
<dbReference type="Proteomes" id="UP000494245">
    <property type="component" value="Unassembled WGS sequence"/>
</dbReference>
<dbReference type="RefSeq" id="WP_173080130.1">
    <property type="nucleotide sequence ID" value="NZ_BLTE01000001.1"/>
</dbReference>
<keyword evidence="3" id="KW-1185">Reference proteome</keyword>
<reference evidence="2 3" key="2">
    <citation type="submission" date="2020-05" db="EMBL/GenBank/DDBJ databases">
        <title>Draft genome sequence of Desulfovibrio sp. strainFSS-1.</title>
        <authorList>
            <person name="Shimoshige H."/>
            <person name="Kobayashi H."/>
            <person name="Maekawa T."/>
        </authorList>
    </citation>
    <scope>NUCLEOTIDE SEQUENCE [LARGE SCALE GENOMIC DNA]</scope>
    <source>
        <strain evidence="2 3">SIID29052-01</strain>
    </source>
</reference>
<name>A0A6V8LR20_9BACT</name>